<organism evidence="2 3">
    <name type="scientific">Oryzias melastigma</name>
    <name type="common">Marine medaka</name>
    <dbReference type="NCBI Taxonomy" id="30732"/>
    <lineage>
        <taxon>Eukaryota</taxon>
        <taxon>Metazoa</taxon>
        <taxon>Chordata</taxon>
        <taxon>Craniata</taxon>
        <taxon>Vertebrata</taxon>
        <taxon>Euteleostomi</taxon>
        <taxon>Actinopterygii</taxon>
        <taxon>Neopterygii</taxon>
        <taxon>Teleostei</taxon>
        <taxon>Neoteleostei</taxon>
        <taxon>Acanthomorphata</taxon>
        <taxon>Ovalentaria</taxon>
        <taxon>Atherinomorphae</taxon>
        <taxon>Beloniformes</taxon>
        <taxon>Adrianichthyidae</taxon>
        <taxon>Oryziinae</taxon>
        <taxon>Oryzias</taxon>
    </lineage>
</organism>
<sequence>MSHRLIDGLFGSLLAVLASFPLCDVTEDDLTQNPQFCKLLVILAKHMDRTGLTASLKAELEKAEQNLQSQRRQWLHTEVLHRSLQEMIQDRHVRKTEPPDQSMLHETMEKCLLVAECVRQLDPSDTTNQEPPFVLGLTPQNVKELMPADKDVQRMRQALPKHLEKHLREKCLTLLSYYHESEGLKTVKMSHLSGLLDKEKTRAESLRGTCQENRLLLQRQTQLYISELIKCIQLLQTLILDHRLKIQTDLDGKKLDYLEGKCQLVLQKLNSAGHVHTRLNFCSQKNKARIFFSFQFLINTKNILTHGGSLLKTHFVCLQREAGV</sequence>
<dbReference type="AlphaFoldDB" id="A0A3B3D5D0"/>
<evidence type="ECO:0000313" key="3">
    <source>
        <dbReference type="Proteomes" id="UP000261560"/>
    </source>
</evidence>
<keyword evidence="3" id="KW-1185">Reference proteome</keyword>
<proteinExistence type="predicted"/>
<dbReference type="GO" id="GO:0007098">
    <property type="term" value="P:centrosome cycle"/>
    <property type="evidence" value="ECO:0007669"/>
    <property type="project" value="InterPro"/>
</dbReference>
<reference evidence="2" key="2">
    <citation type="submission" date="2025-09" db="UniProtKB">
        <authorList>
            <consortium name="Ensembl"/>
        </authorList>
    </citation>
    <scope>IDENTIFICATION</scope>
</reference>
<dbReference type="GO" id="GO:0070652">
    <property type="term" value="C:HAUS complex"/>
    <property type="evidence" value="ECO:0007669"/>
    <property type="project" value="InterPro"/>
</dbReference>
<feature type="signal peptide" evidence="1">
    <location>
        <begin position="1"/>
        <end position="25"/>
    </location>
</feature>
<name>A0A3B3D5D0_ORYME</name>
<dbReference type="Pfam" id="PF14735">
    <property type="entry name" value="HAUS4"/>
    <property type="match status" value="1"/>
</dbReference>
<accession>A0A3B3D5D0</accession>
<keyword evidence="1" id="KW-0732">Signal</keyword>
<reference evidence="2" key="1">
    <citation type="submission" date="2025-08" db="UniProtKB">
        <authorList>
            <consortium name="Ensembl"/>
        </authorList>
    </citation>
    <scope>IDENTIFICATION</scope>
</reference>
<dbReference type="InterPro" id="IPR029327">
    <property type="entry name" value="HAUS4"/>
</dbReference>
<dbReference type="Proteomes" id="UP000261560">
    <property type="component" value="Unplaced"/>
</dbReference>
<protein>
    <submittedName>
        <fullName evidence="2">HAUS augmin-like complex, subunit 4</fullName>
    </submittedName>
</protein>
<dbReference type="PANTHER" id="PTHR16219:SF1">
    <property type="entry name" value="HAUS AUGMIN-LIKE COMPLEX SUBUNIT 4"/>
    <property type="match status" value="1"/>
</dbReference>
<dbReference type="GO" id="GO:0051225">
    <property type="term" value="P:spindle assembly"/>
    <property type="evidence" value="ECO:0007669"/>
    <property type="project" value="InterPro"/>
</dbReference>
<dbReference type="InterPro" id="IPR026214">
    <property type="entry name" value="HAUS4_met"/>
</dbReference>
<dbReference type="GeneTree" id="ENSGT00390000014634"/>
<feature type="chain" id="PRO_5017373501" evidence="1">
    <location>
        <begin position="26"/>
        <end position="324"/>
    </location>
</feature>
<dbReference type="GO" id="GO:0051011">
    <property type="term" value="F:microtubule minus-end binding"/>
    <property type="evidence" value="ECO:0007669"/>
    <property type="project" value="TreeGrafter"/>
</dbReference>
<evidence type="ECO:0000256" key="1">
    <source>
        <dbReference type="SAM" id="SignalP"/>
    </source>
</evidence>
<evidence type="ECO:0000313" key="2">
    <source>
        <dbReference type="Ensembl" id="ENSOMEP00000025041.1"/>
    </source>
</evidence>
<dbReference type="PANTHER" id="PTHR16219">
    <property type="entry name" value="AUGMIN SUBUNIT 4 FAMILY MEMBER"/>
    <property type="match status" value="1"/>
</dbReference>
<dbReference type="Ensembl" id="ENSOMET00000008185.1">
    <property type="protein sequence ID" value="ENSOMEP00000025041.1"/>
    <property type="gene ID" value="ENSOMEG00000006063.1"/>
</dbReference>
<dbReference type="PRINTS" id="PR02090">
    <property type="entry name" value="HAUSAUGMINL4"/>
</dbReference>